<evidence type="ECO:0000256" key="2">
    <source>
        <dbReference type="ARBA" id="ARBA00022722"/>
    </source>
</evidence>
<feature type="transmembrane region" description="Helical" evidence="8">
    <location>
        <begin position="20"/>
        <end position="39"/>
    </location>
</feature>
<dbReference type="InterPro" id="IPR008947">
    <property type="entry name" value="PLipase_C/P1_nuclease_dom_sf"/>
</dbReference>
<proteinExistence type="inferred from homology"/>
<dbReference type="GO" id="GO:0016788">
    <property type="term" value="F:hydrolase activity, acting on ester bonds"/>
    <property type="evidence" value="ECO:0007669"/>
    <property type="project" value="InterPro"/>
</dbReference>
<comment type="caution">
    <text evidence="9">The sequence shown here is derived from an EMBL/GenBank/DDBJ whole genome shotgun (WGS) entry which is preliminary data.</text>
</comment>
<dbReference type="PANTHER" id="PTHR33146">
    <property type="entry name" value="ENDONUCLEASE 4"/>
    <property type="match status" value="1"/>
</dbReference>
<comment type="similarity">
    <text evidence="1">Belongs to the nuclease type I family.</text>
</comment>
<keyword evidence="8" id="KW-1133">Transmembrane helix</keyword>
<evidence type="ECO:0000256" key="7">
    <source>
        <dbReference type="ARBA" id="ARBA00023180"/>
    </source>
</evidence>
<keyword evidence="7" id="KW-0325">Glycoprotein</keyword>
<dbReference type="GO" id="GO:0004519">
    <property type="term" value="F:endonuclease activity"/>
    <property type="evidence" value="ECO:0007669"/>
    <property type="project" value="UniProtKB-KW"/>
</dbReference>
<keyword evidence="6" id="KW-1015">Disulfide bond</keyword>
<evidence type="ECO:0000313" key="9">
    <source>
        <dbReference type="EMBL" id="KAF5314338.1"/>
    </source>
</evidence>
<dbReference type="CDD" id="cd11010">
    <property type="entry name" value="S1-P1_nuclease"/>
    <property type="match status" value="1"/>
</dbReference>
<keyword evidence="8" id="KW-0472">Membrane</keyword>
<dbReference type="EMBL" id="JAACJJ010000044">
    <property type="protein sequence ID" value="KAF5314338.1"/>
    <property type="molecule type" value="Genomic_DNA"/>
</dbReference>
<dbReference type="Gene3D" id="1.10.575.10">
    <property type="entry name" value="P1 Nuclease"/>
    <property type="match status" value="1"/>
</dbReference>
<dbReference type="AlphaFoldDB" id="A0A8H5EWB0"/>
<dbReference type="GO" id="GO:0003676">
    <property type="term" value="F:nucleic acid binding"/>
    <property type="evidence" value="ECO:0007669"/>
    <property type="project" value="InterPro"/>
</dbReference>
<evidence type="ECO:0000256" key="6">
    <source>
        <dbReference type="ARBA" id="ARBA00023157"/>
    </source>
</evidence>
<evidence type="ECO:0000256" key="8">
    <source>
        <dbReference type="SAM" id="Phobius"/>
    </source>
</evidence>
<keyword evidence="4" id="KW-0255">Endonuclease</keyword>
<evidence type="ECO:0008006" key="11">
    <source>
        <dbReference type="Google" id="ProtNLM"/>
    </source>
</evidence>
<dbReference type="OrthoDB" id="441446at2759"/>
<dbReference type="InterPro" id="IPR003154">
    <property type="entry name" value="S1/P1nuclease"/>
</dbReference>
<keyword evidence="5" id="KW-0378">Hydrolase</keyword>
<dbReference type="Proteomes" id="UP000567179">
    <property type="component" value="Unassembled WGS sequence"/>
</dbReference>
<protein>
    <recommendedName>
        <fullName evidence="11">Nuclease Le1</fullName>
    </recommendedName>
</protein>
<evidence type="ECO:0000313" key="10">
    <source>
        <dbReference type="Proteomes" id="UP000567179"/>
    </source>
</evidence>
<keyword evidence="8" id="KW-0812">Transmembrane</keyword>
<dbReference type="Pfam" id="PF02265">
    <property type="entry name" value="S1-P1_nuclease"/>
    <property type="match status" value="1"/>
</dbReference>
<reference evidence="9 10" key="1">
    <citation type="journal article" date="2020" name="ISME J.">
        <title>Uncovering the hidden diversity of litter-decomposition mechanisms in mushroom-forming fungi.</title>
        <authorList>
            <person name="Floudas D."/>
            <person name="Bentzer J."/>
            <person name="Ahren D."/>
            <person name="Johansson T."/>
            <person name="Persson P."/>
            <person name="Tunlid A."/>
        </authorList>
    </citation>
    <scope>NUCLEOTIDE SEQUENCE [LARGE SCALE GENOMIC DNA]</scope>
    <source>
        <strain evidence="9 10">CBS 101986</strain>
    </source>
</reference>
<gene>
    <name evidence="9" type="ORF">D9619_011905</name>
</gene>
<dbReference type="GO" id="GO:0046872">
    <property type="term" value="F:metal ion binding"/>
    <property type="evidence" value="ECO:0007669"/>
    <property type="project" value="UniProtKB-KW"/>
</dbReference>
<organism evidence="9 10">
    <name type="scientific">Psilocybe cf. subviscida</name>
    <dbReference type="NCBI Taxonomy" id="2480587"/>
    <lineage>
        <taxon>Eukaryota</taxon>
        <taxon>Fungi</taxon>
        <taxon>Dikarya</taxon>
        <taxon>Basidiomycota</taxon>
        <taxon>Agaricomycotina</taxon>
        <taxon>Agaricomycetes</taxon>
        <taxon>Agaricomycetidae</taxon>
        <taxon>Agaricales</taxon>
        <taxon>Agaricineae</taxon>
        <taxon>Strophariaceae</taxon>
        <taxon>Psilocybe</taxon>
    </lineage>
</organism>
<sequence length="365" mass="40192">MGQVQGTYTSHVIPSTLFRLSAHILIMKVSALALVLAFATPTVYGWGASGHKTVALEAMEFLTPKTLRVVKESLGPTYNYSLAGCSSWADEIRSQPGWGWSSELHFVDSEDSPPESCSVNTVRDCPTGNCILGAIANYTQRVVDKRLSADERQIALKFLDHFLGDIGQPLHVEALAVGGNTIFTKCHNDTVKLHALWDTSMINILLNTTYKNDTSVWAKSLVSRIRHGAYSSTARSWISCSSTTATEMASRNIKDDITELLDGRAVFQSLNCPMVWARESNSFNCPTVFAFTDGQDLCAPEYYNPAIAIIEKQIAKQGFRLAAWLNVLFDGEHGIHHGCPGPHCDFVIKHHPRIEGIATHEAHDD</sequence>
<dbReference type="SUPFAM" id="SSF48537">
    <property type="entry name" value="Phospholipase C/P1 nuclease"/>
    <property type="match status" value="1"/>
</dbReference>
<name>A0A8H5EWB0_9AGAR</name>
<dbReference type="GO" id="GO:0006308">
    <property type="term" value="P:DNA catabolic process"/>
    <property type="evidence" value="ECO:0007669"/>
    <property type="project" value="InterPro"/>
</dbReference>
<evidence type="ECO:0000256" key="5">
    <source>
        <dbReference type="ARBA" id="ARBA00022801"/>
    </source>
</evidence>
<keyword evidence="10" id="KW-1185">Reference proteome</keyword>
<accession>A0A8H5EWB0</accession>
<evidence type="ECO:0000256" key="1">
    <source>
        <dbReference type="ARBA" id="ARBA00009547"/>
    </source>
</evidence>
<evidence type="ECO:0000256" key="4">
    <source>
        <dbReference type="ARBA" id="ARBA00022759"/>
    </source>
</evidence>
<dbReference type="PANTHER" id="PTHR33146:SF26">
    <property type="entry name" value="ENDONUCLEASE 4"/>
    <property type="match status" value="1"/>
</dbReference>
<keyword evidence="2" id="KW-0540">Nuclease</keyword>
<keyword evidence="3" id="KW-0479">Metal-binding</keyword>
<evidence type="ECO:0000256" key="3">
    <source>
        <dbReference type="ARBA" id="ARBA00022723"/>
    </source>
</evidence>